<dbReference type="Pfam" id="PF05728">
    <property type="entry name" value="UPF0227"/>
    <property type="match status" value="1"/>
</dbReference>
<dbReference type="Gene3D" id="3.40.50.1820">
    <property type="entry name" value="alpha/beta hydrolase"/>
    <property type="match status" value="1"/>
</dbReference>
<comment type="caution">
    <text evidence="1">The sequence shown here is derived from an EMBL/GenBank/DDBJ whole genome shotgun (WGS) entry which is preliminary data.</text>
</comment>
<sequence length="205" mass="24066">MTKTPLLIYLHGLNSSSRSTKAQQTIHYVHKNKLDIDLWVPDLPCHPEQARRLMSDRIRREYGMRPVYIIGSSLGGYYGTWLMQRLIYLHPDIVTRLVLINPAVRPYELFRQYLGKQTNFHTGEEWELTTEHVATLESLETFWLDNARDILLMVQEGDETLDYRKAQEKYARSHIITQKGGSHAFEHYDDMLPTIFDFLSEKPVL</sequence>
<dbReference type="PANTHER" id="PTHR35602:SF3">
    <property type="entry name" value="ESTERASE YQIA"/>
    <property type="match status" value="1"/>
</dbReference>
<dbReference type="AlphaFoldDB" id="A0A081N9L9"/>
<dbReference type="SUPFAM" id="SSF53474">
    <property type="entry name" value="alpha/beta-Hydrolases"/>
    <property type="match status" value="1"/>
</dbReference>
<protein>
    <recommendedName>
        <fullName evidence="3">Esterase</fullName>
    </recommendedName>
</protein>
<dbReference type="Proteomes" id="UP000028006">
    <property type="component" value="Unassembled WGS sequence"/>
</dbReference>
<organism evidence="1 2">
    <name type="scientific">Endozoicomonas montiporae</name>
    <dbReference type="NCBI Taxonomy" id="1027273"/>
    <lineage>
        <taxon>Bacteria</taxon>
        <taxon>Pseudomonadati</taxon>
        <taxon>Pseudomonadota</taxon>
        <taxon>Gammaproteobacteria</taxon>
        <taxon>Oceanospirillales</taxon>
        <taxon>Endozoicomonadaceae</taxon>
        <taxon>Endozoicomonas</taxon>
    </lineage>
</organism>
<dbReference type="eggNOG" id="COG3150">
    <property type="taxonomic scope" value="Bacteria"/>
</dbReference>
<evidence type="ECO:0000313" key="2">
    <source>
        <dbReference type="Proteomes" id="UP000028006"/>
    </source>
</evidence>
<proteinExistence type="predicted"/>
<dbReference type="EMBL" id="JOKG01000001">
    <property type="protein sequence ID" value="KEQ15142.1"/>
    <property type="molecule type" value="Genomic_DNA"/>
</dbReference>
<dbReference type="PANTHER" id="PTHR35602">
    <property type="entry name" value="ESTERASE YQIA-RELATED"/>
    <property type="match status" value="1"/>
</dbReference>
<dbReference type="RefSeq" id="WP_034872274.1">
    <property type="nucleotide sequence ID" value="NZ_JOKG01000001.1"/>
</dbReference>
<keyword evidence="2" id="KW-1185">Reference proteome</keyword>
<dbReference type="InterPro" id="IPR008886">
    <property type="entry name" value="UPF0227/Esterase_YqiA"/>
</dbReference>
<reference evidence="1 2" key="1">
    <citation type="submission" date="2014-06" db="EMBL/GenBank/DDBJ databases">
        <title>Whole Genome Sequences of Three Symbiotic Endozoicomonas Bacteria.</title>
        <authorList>
            <person name="Neave M.J."/>
            <person name="Apprill A."/>
            <person name="Voolstra C.R."/>
        </authorList>
    </citation>
    <scope>NUCLEOTIDE SEQUENCE [LARGE SCALE GENOMIC DNA]</scope>
    <source>
        <strain evidence="1 2">LMG 24815</strain>
    </source>
</reference>
<dbReference type="InterPro" id="IPR029058">
    <property type="entry name" value="AB_hydrolase_fold"/>
</dbReference>
<accession>A0A081N9L9</accession>
<gene>
    <name evidence="1" type="ORF">GZ77_00085</name>
</gene>
<evidence type="ECO:0008006" key="3">
    <source>
        <dbReference type="Google" id="ProtNLM"/>
    </source>
</evidence>
<name>A0A081N9L9_9GAMM</name>
<evidence type="ECO:0000313" key="1">
    <source>
        <dbReference type="EMBL" id="KEQ15142.1"/>
    </source>
</evidence>